<dbReference type="Proteomes" id="UP001341245">
    <property type="component" value="Unassembled WGS sequence"/>
</dbReference>
<keyword evidence="2" id="KW-1185">Reference proteome</keyword>
<accession>A0ABR0T5V1</accession>
<protein>
    <submittedName>
        <fullName evidence="1">Uncharacterized protein</fullName>
    </submittedName>
</protein>
<comment type="caution">
    <text evidence="1">The sequence shown here is derived from an EMBL/GenBank/DDBJ whole genome shotgun (WGS) entry which is preliminary data.</text>
</comment>
<evidence type="ECO:0000313" key="1">
    <source>
        <dbReference type="EMBL" id="KAK5999697.1"/>
    </source>
</evidence>
<dbReference type="Gene3D" id="3.90.550.10">
    <property type="entry name" value="Spore Coat Polysaccharide Biosynthesis Protein SpsA, Chain A"/>
    <property type="match status" value="1"/>
</dbReference>
<dbReference type="SUPFAM" id="SSF53448">
    <property type="entry name" value="Nucleotide-diphospho-sugar transferases"/>
    <property type="match status" value="1"/>
</dbReference>
<gene>
    <name evidence="1" type="ORF">QM012_005103</name>
</gene>
<name>A0ABR0T5V1_AURPU</name>
<reference evidence="1 2" key="1">
    <citation type="submission" date="2023-11" db="EMBL/GenBank/DDBJ databases">
        <title>Draft genome sequence and annotation of the polyextremotolerant black yeast-like fungus Aureobasidium pullulans NRRL 62042.</title>
        <authorList>
            <person name="Dielentheis-Frenken M.R.E."/>
            <person name="Wibberg D."/>
            <person name="Blank L.M."/>
            <person name="Tiso T."/>
        </authorList>
    </citation>
    <scope>NUCLEOTIDE SEQUENCE [LARGE SCALE GENOMIC DNA]</scope>
    <source>
        <strain evidence="1 2">NRRL 62042</strain>
    </source>
</reference>
<dbReference type="InterPro" id="IPR029044">
    <property type="entry name" value="Nucleotide-diphossugar_trans"/>
</dbReference>
<dbReference type="EMBL" id="JASGXD010000021">
    <property type="protein sequence ID" value="KAK5999697.1"/>
    <property type="molecule type" value="Genomic_DNA"/>
</dbReference>
<organism evidence="1 2">
    <name type="scientific">Aureobasidium pullulans</name>
    <name type="common">Black yeast</name>
    <name type="synonym">Pullularia pullulans</name>
    <dbReference type="NCBI Taxonomy" id="5580"/>
    <lineage>
        <taxon>Eukaryota</taxon>
        <taxon>Fungi</taxon>
        <taxon>Dikarya</taxon>
        <taxon>Ascomycota</taxon>
        <taxon>Pezizomycotina</taxon>
        <taxon>Dothideomycetes</taxon>
        <taxon>Dothideomycetidae</taxon>
        <taxon>Dothideales</taxon>
        <taxon>Saccotheciaceae</taxon>
        <taxon>Aureobasidium</taxon>
    </lineage>
</organism>
<proteinExistence type="predicted"/>
<sequence>MAVFHSRMLVLAAAIATAIIFMFGAYSQGVTTTDVTQLAGKITSHMPSVASSQTLAYMTLLTNTMNAPENPSDDRYCMATRILGYQLMHQSSTRTQKNIPFIVLVTNDVLQNRRDLLVADGTIVIEVETVDVDESWVHGEMPQWTDLMNKLRAWEFT</sequence>
<evidence type="ECO:0000313" key="2">
    <source>
        <dbReference type="Proteomes" id="UP001341245"/>
    </source>
</evidence>